<dbReference type="EMBL" id="JGDJ01000153">
    <property type="protein sequence ID" value="EXZ29700.1"/>
    <property type="molecule type" value="Genomic_DNA"/>
</dbReference>
<dbReference type="RefSeq" id="WP_005801146.1">
    <property type="nucleotide sequence ID" value="NZ_JGDJ01000153.1"/>
</dbReference>
<feature type="compositionally biased region" description="Basic residues" evidence="1">
    <location>
        <begin position="85"/>
        <end position="97"/>
    </location>
</feature>
<evidence type="ECO:0000259" key="2">
    <source>
        <dbReference type="Pfam" id="PF12728"/>
    </source>
</evidence>
<protein>
    <submittedName>
        <fullName evidence="3">DNA binding, excisionase family domain protein</fullName>
    </submittedName>
</protein>
<dbReference type="InterPro" id="IPR041657">
    <property type="entry name" value="HTH_17"/>
</dbReference>
<sequence length="245" mass="28471">MGARHNSSVSECREILKQEYLTTLEASTLLRVSKRTIFNLVKRGELQAIKLSHRITLIPIETLLSMVNQKEYKHISVFAKERNKSPKVKTKPSKPRAKTTADDYKQSVKGSFVENIEEEVYTMAEICSKFNYTYGRFYNLRMRYHIPCTKGQATKCFPKAIIDRVMQEEAERLGRQQTDHWYTCFDIMEQFGLGKTQVRRFALTYKVRIKKRGHTNLYLKADWDAAREKAAKTSASVKAKRATKV</sequence>
<dbReference type="Pfam" id="PF12728">
    <property type="entry name" value="HTH_17"/>
    <property type="match status" value="1"/>
</dbReference>
<gene>
    <name evidence="3" type="ORF">M136_1028</name>
</gene>
<name>A0A015X6K6_BACFG</name>
<proteinExistence type="predicted"/>
<evidence type="ECO:0000313" key="4">
    <source>
        <dbReference type="Proteomes" id="UP000022082"/>
    </source>
</evidence>
<dbReference type="PATRIC" id="fig|1339327.3.peg.1685"/>
<feature type="region of interest" description="Disordered" evidence="1">
    <location>
        <begin position="83"/>
        <end position="102"/>
    </location>
</feature>
<evidence type="ECO:0000256" key="1">
    <source>
        <dbReference type="SAM" id="MobiDB-lite"/>
    </source>
</evidence>
<evidence type="ECO:0000313" key="3">
    <source>
        <dbReference type="EMBL" id="EXZ29700.1"/>
    </source>
</evidence>
<feature type="domain" description="Helix-turn-helix" evidence="2">
    <location>
        <begin position="20"/>
        <end position="67"/>
    </location>
</feature>
<organism evidence="3 4">
    <name type="scientific">Bacteroides fragilis str. S36L11</name>
    <dbReference type="NCBI Taxonomy" id="1339327"/>
    <lineage>
        <taxon>Bacteria</taxon>
        <taxon>Pseudomonadati</taxon>
        <taxon>Bacteroidota</taxon>
        <taxon>Bacteroidia</taxon>
        <taxon>Bacteroidales</taxon>
        <taxon>Bacteroidaceae</taxon>
        <taxon>Bacteroides</taxon>
    </lineage>
</organism>
<reference evidence="3 4" key="1">
    <citation type="submission" date="2014-02" db="EMBL/GenBank/DDBJ databases">
        <authorList>
            <person name="Sears C."/>
            <person name="Carroll K."/>
            <person name="Sack B.R."/>
            <person name="Qadri F."/>
            <person name="Myers L.L."/>
            <person name="Chung G.-T."/>
            <person name="Escheverria P."/>
            <person name="Fraser C.M."/>
            <person name="Sadzewicz L."/>
            <person name="Shefchek K.A."/>
            <person name="Tallon L."/>
            <person name="Das S.P."/>
            <person name="Daugherty S."/>
            <person name="Mongodin E.F."/>
        </authorList>
    </citation>
    <scope>NUCLEOTIDE SEQUENCE [LARGE SCALE GENOMIC DNA]</scope>
    <source>
        <strain evidence="3 4">S36L11</strain>
    </source>
</reference>
<dbReference type="Proteomes" id="UP000022082">
    <property type="component" value="Unassembled WGS sequence"/>
</dbReference>
<comment type="caution">
    <text evidence="3">The sequence shown here is derived from an EMBL/GenBank/DDBJ whole genome shotgun (WGS) entry which is preliminary data.</text>
</comment>
<accession>A0A015X6K6</accession>
<dbReference type="AlphaFoldDB" id="A0A015X6K6"/>